<sequence length="25" mass="2860">MSLIAEEIPKYHQTSRVNGSVERNT</sequence>
<reference evidence="2" key="1">
    <citation type="submission" date="2018-02" db="EMBL/GenBank/DDBJ databases">
        <title>Rhizophora mucronata_Transcriptome.</title>
        <authorList>
            <person name="Meera S.P."/>
            <person name="Sreeshan A."/>
            <person name="Augustine A."/>
        </authorList>
    </citation>
    <scope>NUCLEOTIDE SEQUENCE</scope>
    <source>
        <tissue evidence="2">Leaf</tissue>
    </source>
</reference>
<name>A0A2P2QP24_RHIMU</name>
<organism evidence="2">
    <name type="scientific">Rhizophora mucronata</name>
    <name type="common">Asiatic mangrove</name>
    <dbReference type="NCBI Taxonomy" id="61149"/>
    <lineage>
        <taxon>Eukaryota</taxon>
        <taxon>Viridiplantae</taxon>
        <taxon>Streptophyta</taxon>
        <taxon>Embryophyta</taxon>
        <taxon>Tracheophyta</taxon>
        <taxon>Spermatophyta</taxon>
        <taxon>Magnoliopsida</taxon>
        <taxon>eudicotyledons</taxon>
        <taxon>Gunneridae</taxon>
        <taxon>Pentapetalae</taxon>
        <taxon>rosids</taxon>
        <taxon>fabids</taxon>
        <taxon>Malpighiales</taxon>
        <taxon>Rhizophoraceae</taxon>
        <taxon>Rhizophora</taxon>
    </lineage>
</organism>
<accession>A0A2P2QP24</accession>
<protein>
    <submittedName>
        <fullName evidence="2">Uncharacterized protein</fullName>
    </submittedName>
</protein>
<proteinExistence type="predicted"/>
<dbReference type="EMBL" id="GGEC01088147">
    <property type="protein sequence ID" value="MBX68631.1"/>
    <property type="molecule type" value="Transcribed_RNA"/>
</dbReference>
<feature type="compositionally biased region" description="Polar residues" evidence="1">
    <location>
        <begin position="12"/>
        <end position="25"/>
    </location>
</feature>
<dbReference type="AlphaFoldDB" id="A0A2P2QP24"/>
<feature type="region of interest" description="Disordered" evidence="1">
    <location>
        <begin position="1"/>
        <end position="25"/>
    </location>
</feature>
<evidence type="ECO:0000313" key="2">
    <source>
        <dbReference type="EMBL" id="MBX68631.1"/>
    </source>
</evidence>
<evidence type="ECO:0000256" key="1">
    <source>
        <dbReference type="SAM" id="MobiDB-lite"/>
    </source>
</evidence>